<dbReference type="EMBL" id="GDID01000027">
    <property type="protein sequence ID" value="JAP96579.1"/>
    <property type="molecule type" value="Transcribed_RNA"/>
</dbReference>
<feature type="non-terminal residue" evidence="7">
    <location>
        <position position="1"/>
    </location>
</feature>
<sequence length="414" mass="49137">NALFIQMEYCQKSTLRDLIQNEKDLLTDDLKWKLTTQLISGLSYIHKNQIVHRDIKPENIFLTANYDIKYGDFGISIGKEQSKFNAAGTMIYMPEEFTDVNKLPQLDVYSLGLTLYELWSANLFIWEGIRIEFIQFKQCVKFNQFDEHMMKLKEHNNQIFELIINMARQDNRFTLNQVLSFPCIFQRMSVKHVINQIKDDINDDKKQTKHKLVDTIISVSVLPKYIIDHAELLSQLRFKDELVQYFQKFEFQKFDHMGVVDFNANLRKISIHLDNYKLIGHSKHLKINCQQNPILFYIWSEQKSKIMFEFMDKEQVCLSLCFPKDLKLITQIVEQLVSLCKLSKHHKQFNIFQQAKQKQGMISKTFQSKEMKDKPKWEAFEEFYFEMRQKEEITAWGGSCAGVMQVILKTAFFM</sequence>
<dbReference type="GO" id="GO:0005634">
    <property type="term" value="C:nucleus"/>
    <property type="evidence" value="ECO:0007669"/>
    <property type="project" value="TreeGrafter"/>
</dbReference>
<dbReference type="CDD" id="cd00180">
    <property type="entry name" value="PKc"/>
    <property type="match status" value="1"/>
</dbReference>
<keyword evidence="2" id="KW-0547">Nucleotide-binding</keyword>
<protein>
    <submittedName>
        <fullName evidence="7">Kinase, PEK</fullName>
    </submittedName>
</protein>
<comment type="similarity">
    <text evidence="5">Belongs to the protein kinase superfamily. Ser/Thr protein kinase family. GCN2 subfamily.</text>
</comment>
<proteinExistence type="inferred from homology"/>
<dbReference type="PROSITE" id="PS50011">
    <property type="entry name" value="PROTEIN_KINASE_DOM"/>
    <property type="match status" value="1"/>
</dbReference>
<dbReference type="PROSITE" id="PS00108">
    <property type="entry name" value="PROTEIN_KINASE_ST"/>
    <property type="match status" value="1"/>
</dbReference>
<evidence type="ECO:0000256" key="5">
    <source>
        <dbReference type="ARBA" id="ARBA00037982"/>
    </source>
</evidence>
<dbReference type="InterPro" id="IPR050339">
    <property type="entry name" value="CC_SR_Kinase"/>
</dbReference>
<dbReference type="InterPro" id="IPR011009">
    <property type="entry name" value="Kinase-like_dom_sf"/>
</dbReference>
<dbReference type="Pfam" id="PF00069">
    <property type="entry name" value="Pkinase"/>
    <property type="match status" value="1"/>
</dbReference>
<evidence type="ECO:0000256" key="4">
    <source>
        <dbReference type="ARBA" id="ARBA00022840"/>
    </source>
</evidence>
<dbReference type="InterPro" id="IPR000719">
    <property type="entry name" value="Prot_kinase_dom"/>
</dbReference>
<evidence type="ECO:0000256" key="1">
    <source>
        <dbReference type="ARBA" id="ARBA00022679"/>
    </source>
</evidence>
<keyword evidence="1" id="KW-0808">Transferase</keyword>
<evidence type="ECO:0000256" key="2">
    <source>
        <dbReference type="ARBA" id="ARBA00022741"/>
    </source>
</evidence>
<evidence type="ECO:0000313" key="7">
    <source>
        <dbReference type="EMBL" id="JAP96579.1"/>
    </source>
</evidence>
<dbReference type="SMART" id="SM00220">
    <property type="entry name" value="S_TKc"/>
    <property type="match status" value="1"/>
</dbReference>
<dbReference type="Gene3D" id="1.10.510.10">
    <property type="entry name" value="Transferase(Phosphotransferase) domain 1"/>
    <property type="match status" value="1"/>
</dbReference>
<dbReference type="GO" id="GO:0004694">
    <property type="term" value="F:eukaryotic translation initiation factor 2alpha kinase activity"/>
    <property type="evidence" value="ECO:0007669"/>
    <property type="project" value="TreeGrafter"/>
</dbReference>
<name>A0A146KNF6_9EUKA</name>
<dbReference type="PANTHER" id="PTHR11042:SF136">
    <property type="entry name" value="EIF-2-ALPHA KINASE GCN2"/>
    <property type="match status" value="1"/>
</dbReference>
<dbReference type="PANTHER" id="PTHR11042">
    <property type="entry name" value="EUKARYOTIC TRANSLATION INITIATION FACTOR 2-ALPHA KINASE EIF2-ALPHA KINASE -RELATED"/>
    <property type="match status" value="1"/>
</dbReference>
<evidence type="ECO:0000259" key="6">
    <source>
        <dbReference type="PROSITE" id="PS50011"/>
    </source>
</evidence>
<reference evidence="7" key="1">
    <citation type="submission" date="2015-07" db="EMBL/GenBank/DDBJ databases">
        <title>Adaptation to a free-living lifestyle via gene acquisitions in the diplomonad Trepomonas sp. PC1.</title>
        <authorList>
            <person name="Xu F."/>
            <person name="Jerlstrom-Hultqvist J."/>
            <person name="Kolisko M."/>
            <person name="Simpson A.G.B."/>
            <person name="Roger A.J."/>
            <person name="Svard S.G."/>
            <person name="Andersson J.O."/>
        </authorList>
    </citation>
    <scope>NUCLEOTIDE SEQUENCE</scope>
    <source>
        <strain evidence="7">PC1</strain>
    </source>
</reference>
<dbReference type="GO" id="GO:0005829">
    <property type="term" value="C:cytosol"/>
    <property type="evidence" value="ECO:0007669"/>
    <property type="project" value="TreeGrafter"/>
</dbReference>
<dbReference type="InterPro" id="IPR008271">
    <property type="entry name" value="Ser/Thr_kinase_AS"/>
</dbReference>
<feature type="domain" description="Protein kinase" evidence="6">
    <location>
        <begin position="1"/>
        <end position="184"/>
    </location>
</feature>
<gene>
    <name evidence="7" type="ORF">TPC1_10034</name>
</gene>
<dbReference type="SUPFAM" id="SSF56112">
    <property type="entry name" value="Protein kinase-like (PK-like)"/>
    <property type="match status" value="1"/>
</dbReference>
<evidence type="ECO:0000256" key="3">
    <source>
        <dbReference type="ARBA" id="ARBA00022777"/>
    </source>
</evidence>
<organism evidence="7">
    <name type="scientific">Trepomonas sp. PC1</name>
    <dbReference type="NCBI Taxonomy" id="1076344"/>
    <lineage>
        <taxon>Eukaryota</taxon>
        <taxon>Metamonada</taxon>
        <taxon>Diplomonadida</taxon>
        <taxon>Hexamitidae</taxon>
        <taxon>Hexamitinae</taxon>
        <taxon>Trepomonas</taxon>
    </lineage>
</organism>
<keyword evidence="4" id="KW-0067">ATP-binding</keyword>
<keyword evidence="3 7" id="KW-0418">Kinase</keyword>
<accession>A0A146KNF6</accession>
<dbReference type="GO" id="GO:0005524">
    <property type="term" value="F:ATP binding"/>
    <property type="evidence" value="ECO:0007669"/>
    <property type="project" value="UniProtKB-KW"/>
</dbReference>
<dbReference type="AlphaFoldDB" id="A0A146KNF6"/>